<accession>A0A9N9GZ34</accession>
<reference evidence="2" key="1">
    <citation type="submission" date="2021-06" db="EMBL/GenBank/DDBJ databases">
        <authorList>
            <person name="Kallberg Y."/>
            <person name="Tangrot J."/>
            <person name="Rosling A."/>
        </authorList>
    </citation>
    <scope>NUCLEOTIDE SEQUENCE</scope>
    <source>
        <strain evidence="2">MT106</strain>
    </source>
</reference>
<sequence length="191" mass="21802">MSEINKLKKIDMLSTSSSSIPSLLSIKDNITDLSKQQLSLARNKGKQQTDSEENPHQQAITEDIIKNDDKSKKESRTIIDGTINDQMDRTLTATDVDSIATYSEQIESNLALSSSFITAKSTENQIMNQQQIDIKKLDDLSILFDNTIKYNENFETNFMKFFTILSEKSQTPSDKIEFCKVYKTIYNTENF</sequence>
<evidence type="ECO:0000313" key="3">
    <source>
        <dbReference type="Proteomes" id="UP000789831"/>
    </source>
</evidence>
<organism evidence="2 3">
    <name type="scientific">Ambispora gerdemannii</name>
    <dbReference type="NCBI Taxonomy" id="144530"/>
    <lineage>
        <taxon>Eukaryota</taxon>
        <taxon>Fungi</taxon>
        <taxon>Fungi incertae sedis</taxon>
        <taxon>Mucoromycota</taxon>
        <taxon>Glomeromycotina</taxon>
        <taxon>Glomeromycetes</taxon>
        <taxon>Archaeosporales</taxon>
        <taxon>Ambisporaceae</taxon>
        <taxon>Ambispora</taxon>
    </lineage>
</organism>
<name>A0A9N9GZ34_9GLOM</name>
<comment type="caution">
    <text evidence="2">The sequence shown here is derived from an EMBL/GenBank/DDBJ whole genome shotgun (WGS) entry which is preliminary data.</text>
</comment>
<dbReference type="Proteomes" id="UP000789831">
    <property type="component" value="Unassembled WGS sequence"/>
</dbReference>
<evidence type="ECO:0000313" key="2">
    <source>
        <dbReference type="EMBL" id="CAG8636986.1"/>
    </source>
</evidence>
<dbReference type="EMBL" id="CAJVPL010003694">
    <property type="protein sequence ID" value="CAG8636986.1"/>
    <property type="molecule type" value="Genomic_DNA"/>
</dbReference>
<feature type="region of interest" description="Disordered" evidence="1">
    <location>
        <begin position="39"/>
        <end position="72"/>
    </location>
</feature>
<protein>
    <submittedName>
        <fullName evidence="2">9884_t:CDS:1</fullName>
    </submittedName>
</protein>
<feature type="compositionally biased region" description="Basic and acidic residues" evidence="1">
    <location>
        <begin position="63"/>
        <end position="72"/>
    </location>
</feature>
<gene>
    <name evidence="2" type="ORF">AGERDE_LOCUS10792</name>
</gene>
<evidence type="ECO:0000256" key="1">
    <source>
        <dbReference type="SAM" id="MobiDB-lite"/>
    </source>
</evidence>
<dbReference type="AlphaFoldDB" id="A0A9N9GZ34"/>
<proteinExistence type="predicted"/>
<keyword evidence="3" id="KW-1185">Reference proteome</keyword>